<evidence type="ECO:0000256" key="4">
    <source>
        <dbReference type="ARBA" id="ARBA00023002"/>
    </source>
</evidence>
<reference evidence="7 8" key="1">
    <citation type="journal article" date="2016" name="Mol. Biol. Evol.">
        <title>Comparative Genomics of Early-Diverging Mushroom-Forming Fungi Provides Insights into the Origins of Lignocellulose Decay Capabilities.</title>
        <authorList>
            <person name="Nagy L.G."/>
            <person name="Riley R."/>
            <person name="Tritt A."/>
            <person name="Adam C."/>
            <person name="Daum C."/>
            <person name="Floudas D."/>
            <person name="Sun H."/>
            <person name="Yadav J.S."/>
            <person name="Pangilinan J."/>
            <person name="Larsson K.H."/>
            <person name="Matsuura K."/>
            <person name="Barry K."/>
            <person name="Labutti K."/>
            <person name="Kuo R."/>
            <person name="Ohm R.A."/>
            <person name="Bhattacharya S.S."/>
            <person name="Shirouzu T."/>
            <person name="Yoshinaga Y."/>
            <person name="Martin F.M."/>
            <person name="Grigoriev I.V."/>
            <person name="Hibbett D.S."/>
        </authorList>
    </citation>
    <scope>NUCLEOTIDE SEQUENCE [LARGE SCALE GENOMIC DNA]</scope>
    <source>
        <strain evidence="7 8">93-53</strain>
    </source>
</reference>
<dbReference type="InterPro" id="IPR002938">
    <property type="entry name" value="FAD-bd"/>
</dbReference>
<evidence type="ECO:0000256" key="2">
    <source>
        <dbReference type="ARBA" id="ARBA00022630"/>
    </source>
</evidence>
<evidence type="ECO:0000256" key="5">
    <source>
        <dbReference type="ARBA" id="ARBA00023033"/>
    </source>
</evidence>
<evidence type="ECO:0000313" key="7">
    <source>
        <dbReference type="EMBL" id="KZT08405.1"/>
    </source>
</evidence>
<dbReference type="InterPro" id="IPR050493">
    <property type="entry name" value="FAD-dep_Monooxygenase_BioMet"/>
</dbReference>
<organism evidence="7 8">
    <name type="scientific">Laetiporus sulphureus 93-53</name>
    <dbReference type="NCBI Taxonomy" id="1314785"/>
    <lineage>
        <taxon>Eukaryota</taxon>
        <taxon>Fungi</taxon>
        <taxon>Dikarya</taxon>
        <taxon>Basidiomycota</taxon>
        <taxon>Agaricomycotina</taxon>
        <taxon>Agaricomycetes</taxon>
        <taxon>Polyporales</taxon>
        <taxon>Laetiporus</taxon>
    </lineage>
</organism>
<keyword evidence="2" id="KW-0285">Flavoprotein</keyword>
<protein>
    <submittedName>
        <fullName evidence="7">FAD/NAD(P)-binding domain-containing protein</fullName>
    </submittedName>
</protein>
<sequence length="414" mass="45111">MESKLPTKVIIAGAGIAGPVLAMFLKTKGYDPVVYERVDKIEDVGLSLCLQPNGLKVLSLIPGFLESIIGKQLSHLVQISYYPSSSPSEVPLADLDAPSHLPDLTGGFGMLGVRRPVFNRTIVEAAERQGVKIVWGHQLVALRQGEDEVQVTFANGATDTASFVVGCDGLHSNTRICLFGEEKVNYTGLCQTGGVSPTPESHKGRASMTNIYSDGAHMVSYPISNTETSWAITLREPEARETWRAMDEEKQREFKQSTFSQWPFGAGELVRSADRIIKYGLYDRPELKSWHQGRVVLLGDAAHPTSPHLGQGANQAFEDIYHLVRLLTKHNPSAAPPATALLSTIFTEYESLRIARTSMLVQGARQQGESRVVSGAEACKMRDGAIKKALGNGEGLLQGMLMVYRGPFDGESEI</sequence>
<dbReference type="STRING" id="1314785.A0A165F508"/>
<proteinExistence type="inferred from homology"/>
<dbReference type="SUPFAM" id="SSF51905">
    <property type="entry name" value="FAD/NAD(P)-binding domain"/>
    <property type="match status" value="1"/>
</dbReference>
<evidence type="ECO:0000313" key="8">
    <source>
        <dbReference type="Proteomes" id="UP000076871"/>
    </source>
</evidence>
<keyword evidence="8" id="KW-1185">Reference proteome</keyword>
<dbReference type="PANTHER" id="PTHR13789:SF309">
    <property type="entry name" value="PUTATIVE (AFU_ORTHOLOGUE AFUA_6G14510)-RELATED"/>
    <property type="match status" value="1"/>
</dbReference>
<dbReference type="PANTHER" id="PTHR13789">
    <property type="entry name" value="MONOOXYGENASE"/>
    <property type="match status" value="1"/>
</dbReference>
<keyword evidence="4" id="KW-0560">Oxidoreductase</keyword>
<dbReference type="EMBL" id="KV427615">
    <property type="protein sequence ID" value="KZT08405.1"/>
    <property type="molecule type" value="Genomic_DNA"/>
</dbReference>
<evidence type="ECO:0000256" key="1">
    <source>
        <dbReference type="ARBA" id="ARBA00007992"/>
    </source>
</evidence>
<evidence type="ECO:0000259" key="6">
    <source>
        <dbReference type="Pfam" id="PF01494"/>
    </source>
</evidence>
<dbReference type="InParanoid" id="A0A165F508"/>
<dbReference type="PRINTS" id="PR00420">
    <property type="entry name" value="RNGMNOXGNASE"/>
</dbReference>
<dbReference type="RefSeq" id="XP_040766145.1">
    <property type="nucleotide sequence ID" value="XM_040905628.1"/>
</dbReference>
<name>A0A165F508_9APHY</name>
<feature type="domain" description="FAD-binding" evidence="6">
    <location>
        <begin position="7"/>
        <end position="332"/>
    </location>
</feature>
<keyword evidence="5" id="KW-0503">Monooxygenase</keyword>
<comment type="similarity">
    <text evidence="1">Belongs to the paxM FAD-dependent monooxygenase family.</text>
</comment>
<accession>A0A165F508</accession>
<dbReference type="AlphaFoldDB" id="A0A165F508"/>
<dbReference type="GO" id="GO:0071949">
    <property type="term" value="F:FAD binding"/>
    <property type="evidence" value="ECO:0007669"/>
    <property type="project" value="InterPro"/>
</dbReference>
<dbReference type="InterPro" id="IPR036188">
    <property type="entry name" value="FAD/NAD-bd_sf"/>
</dbReference>
<evidence type="ECO:0000256" key="3">
    <source>
        <dbReference type="ARBA" id="ARBA00022827"/>
    </source>
</evidence>
<dbReference type="Proteomes" id="UP000076871">
    <property type="component" value="Unassembled WGS sequence"/>
</dbReference>
<keyword evidence="3" id="KW-0274">FAD</keyword>
<dbReference type="Pfam" id="PF01494">
    <property type="entry name" value="FAD_binding_3"/>
    <property type="match status" value="1"/>
</dbReference>
<dbReference type="OrthoDB" id="47494at2759"/>
<dbReference type="GO" id="GO:0004497">
    <property type="term" value="F:monooxygenase activity"/>
    <property type="evidence" value="ECO:0007669"/>
    <property type="project" value="UniProtKB-KW"/>
</dbReference>
<gene>
    <name evidence="7" type="ORF">LAESUDRAFT_676470</name>
</gene>
<dbReference type="GeneID" id="63822658"/>
<dbReference type="Gene3D" id="3.50.50.60">
    <property type="entry name" value="FAD/NAD(P)-binding domain"/>
    <property type="match status" value="1"/>
</dbReference>